<feature type="region of interest" description="Disordered" evidence="1">
    <location>
        <begin position="85"/>
        <end position="124"/>
    </location>
</feature>
<feature type="compositionally biased region" description="Low complexity" evidence="1">
    <location>
        <begin position="97"/>
        <end position="106"/>
    </location>
</feature>
<sequence length="124" mass="13620">MCILVFRTGLLLKKSTAYREIFLEGNSRGHYRSPAKGKGEPEVLKQICKSLVRNDYPIKGRISPSMGGVLWNLEFALRLHENPNGASLTADERSSRTTGAINSGTNGSNGGKSSIDEQQHFLLK</sequence>
<dbReference type="EMBL" id="JADFTS010000006">
    <property type="protein sequence ID" value="KAF9603665.1"/>
    <property type="molecule type" value="Genomic_DNA"/>
</dbReference>
<protein>
    <submittedName>
        <fullName evidence="2">Uncharacterized protein</fullName>
    </submittedName>
</protein>
<accession>A0A835HMN7</accession>
<dbReference type="Proteomes" id="UP000631114">
    <property type="component" value="Unassembled WGS sequence"/>
</dbReference>
<reference evidence="2 3" key="1">
    <citation type="submission" date="2020-10" db="EMBL/GenBank/DDBJ databases">
        <title>The Coptis chinensis genome and diversification of protoberbering-type alkaloids.</title>
        <authorList>
            <person name="Wang B."/>
            <person name="Shu S."/>
            <person name="Song C."/>
            <person name="Liu Y."/>
        </authorList>
    </citation>
    <scope>NUCLEOTIDE SEQUENCE [LARGE SCALE GENOMIC DNA]</scope>
    <source>
        <strain evidence="2">HL-2020</strain>
        <tissue evidence="2">Leaf</tissue>
    </source>
</reference>
<evidence type="ECO:0000256" key="1">
    <source>
        <dbReference type="SAM" id="MobiDB-lite"/>
    </source>
</evidence>
<proteinExistence type="predicted"/>
<keyword evidence="3" id="KW-1185">Reference proteome</keyword>
<evidence type="ECO:0000313" key="3">
    <source>
        <dbReference type="Proteomes" id="UP000631114"/>
    </source>
</evidence>
<organism evidence="2 3">
    <name type="scientific">Coptis chinensis</name>
    <dbReference type="NCBI Taxonomy" id="261450"/>
    <lineage>
        <taxon>Eukaryota</taxon>
        <taxon>Viridiplantae</taxon>
        <taxon>Streptophyta</taxon>
        <taxon>Embryophyta</taxon>
        <taxon>Tracheophyta</taxon>
        <taxon>Spermatophyta</taxon>
        <taxon>Magnoliopsida</taxon>
        <taxon>Ranunculales</taxon>
        <taxon>Ranunculaceae</taxon>
        <taxon>Coptidoideae</taxon>
        <taxon>Coptis</taxon>
    </lineage>
</organism>
<evidence type="ECO:0000313" key="2">
    <source>
        <dbReference type="EMBL" id="KAF9603665.1"/>
    </source>
</evidence>
<comment type="caution">
    <text evidence="2">The sequence shown here is derived from an EMBL/GenBank/DDBJ whole genome shotgun (WGS) entry which is preliminary data.</text>
</comment>
<name>A0A835HMN7_9MAGN</name>
<dbReference type="AlphaFoldDB" id="A0A835HMN7"/>
<feature type="compositionally biased region" description="Basic and acidic residues" evidence="1">
    <location>
        <begin position="114"/>
        <end position="124"/>
    </location>
</feature>
<gene>
    <name evidence="2" type="ORF">IFM89_037324</name>
</gene>